<feature type="compositionally biased region" description="Basic residues" evidence="1">
    <location>
        <begin position="67"/>
        <end position="76"/>
    </location>
</feature>
<name>A0AAD5KXP2_9CRUS</name>
<proteinExistence type="predicted"/>
<reference evidence="2 3" key="1">
    <citation type="submission" date="2022-05" db="EMBL/GenBank/DDBJ databases">
        <title>A multi-omics perspective on studying reproductive biology in Daphnia sinensis.</title>
        <authorList>
            <person name="Jia J."/>
        </authorList>
    </citation>
    <scope>NUCLEOTIDE SEQUENCE [LARGE SCALE GENOMIC DNA]</scope>
    <source>
        <strain evidence="2 3">WSL</strain>
    </source>
</reference>
<gene>
    <name evidence="2" type="ORF">GHT06_022333</name>
</gene>
<feature type="region of interest" description="Disordered" evidence="1">
    <location>
        <begin position="57"/>
        <end position="76"/>
    </location>
</feature>
<dbReference type="Proteomes" id="UP000820818">
    <property type="component" value="Linkage Group LG10"/>
</dbReference>
<accession>A0AAD5KXP2</accession>
<protein>
    <submittedName>
        <fullName evidence="2">Uncharacterized protein</fullName>
    </submittedName>
</protein>
<sequence>MGGQENESVNCNGDRYRTACVGNNGSVYSPAGASGKLYDVVILDGISYRLVISSDVETPREDDGRRWRQKNSASKK</sequence>
<organism evidence="2 3">
    <name type="scientific">Daphnia sinensis</name>
    <dbReference type="NCBI Taxonomy" id="1820382"/>
    <lineage>
        <taxon>Eukaryota</taxon>
        <taxon>Metazoa</taxon>
        <taxon>Ecdysozoa</taxon>
        <taxon>Arthropoda</taxon>
        <taxon>Crustacea</taxon>
        <taxon>Branchiopoda</taxon>
        <taxon>Diplostraca</taxon>
        <taxon>Cladocera</taxon>
        <taxon>Anomopoda</taxon>
        <taxon>Daphniidae</taxon>
        <taxon>Daphnia</taxon>
        <taxon>Daphnia similis group</taxon>
    </lineage>
</organism>
<dbReference type="AlphaFoldDB" id="A0AAD5KXP2"/>
<evidence type="ECO:0000313" key="2">
    <source>
        <dbReference type="EMBL" id="KAI9551996.1"/>
    </source>
</evidence>
<comment type="caution">
    <text evidence="2">The sequence shown here is derived from an EMBL/GenBank/DDBJ whole genome shotgun (WGS) entry which is preliminary data.</text>
</comment>
<feature type="compositionally biased region" description="Basic and acidic residues" evidence="1">
    <location>
        <begin position="57"/>
        <end position="66"/>
    </location>
</feature>
<keyword evidence="3" id="KW-1185">Reference proteome</keyword>
<dbReference type="EMBL" id="WJBH02000010">
    <property type="protein sequence ID" value="KAI9551996.1"/>
    <property type="molecule type" value="Genomic_DNA"/>
</dbReference>
<evidence type="ECO:0000313" key="3">
    <source>
        <dbReference type="Proteomes" id="UP000820818"/>
    </source>
</evidence>
<evidence type="ECO:0000256" key="1">
    <source>
        <dbReference type="SAM" id="MobiDB-lite"/>
    </source>
</evidence>